<sequence>MSNFESQVHRAAARHAELLQILADTDYAPPALEEQWRFIDDLDSQIAVSNQKLKLLDMKREMEHKELGKFRDSQVRRFVYKAACQQNKFADRAEKGERDYSEVVQKVRQERSINTSLRDQRKEASISQRQLEVMAQMHVHARRKLDKLYYSIFSGPTPLFPEEDEAERQCDRSEAAYHGARAAWEAESNAVQLLDKGDNLMDEALARIRDALSYSRADRFAGGGVYDMMERNRVAQADQMVAMARLQVTRAQKASPQVKPLPVVTINNGRVLRDLLSDDVFADRAFRKELKRAAVETQRCATELKGELDAARKRQGQLQARQERRAAELTDARGVLQKARERVFEAVLLGRERMTGDENWTTEAAVGRMREAAAKDGERGAGKEREGSRGPGEGG</sequence>
<dbReference type="PANTHER" id="PTHR21974:SF2">
    <property type="entry name" value="RE15880P"/>
    <property type="match status" value="1"/>
</dbReference>
<keyword evidence="3" id="KW-1185">Reference proteome</keyword>
<evidence type="ECO:0000256" key="1">
    <source>
        <dbReference type="SAM" id="MobiDB-lite"/>
    </source>
</evidence>
<name>A0A8H4PVG5_9HYPO</name>
<dbReference type="AlphaFoldDB" id="A0A8H4PVG5"/>
<evidence type="ECO:0000313" key="2">
    <source>
        <dbReference type="EMBL" id="KAF4511256.1"/>
    </source>
</evidence>
<accession>A0A8H4PVG5</accession>
<protein>
    <submittedName>
        <fullName evidence="2">Uncharacterized protein</fullName>
    </submittedName>
</protein>
<dbReference type="PANTHER" id="PTHR21974">
    <property type="entry name" value="RE15880P"/>
    <property type="match status" value="1"/>
</dbReference>
<gene>
    <name evidence="2" type="ORF">G6O67_003070</name>
</gene>
<comment type="caution">
    <text evidence="2">The sequence shown here is derived from an EMBL/GenBank/DDBJ whole genome shotgun (WGS) entry which is preliminary data.</text>
</comment>
<feature type="compositionally biased region" description="Basic and acidic residues" evidence="1">
    <location>
        <begin position="368"/>
        <end position="388"/>
    </location>
</feature>
<organism evidence="2 3">
    <name type="scientific">Ophiocordyceps sinensis</name>
    <dbReference type="NCBI Taxonomy" id="72228"/>
    <lineage>
        <taxon>Eukaryota</taxon>
        <taxon>Fungi</taxon>
        <taxon>Dikarya</taxon>
        <taxon>Ascomycota</taxon>
        <taxon>Pezizomycotina</taxon>
        <taxon>Sordariomycetes</taxon>
        <taxon>Hypocreomycetidae</taxon>
        <taxon>Hypocreales</taxon>
        <taxon>Ophiocordycipitaceae</taxon>
        <taxon>Ophiocordyceps</taxon>
    </lineage>
</organism>
<dbReference type="OrthoDB" id="2562743at2759"/>
<proteinExistence type="predicted"/>
<dbReference type="Proteomes" id="UP000557566">
    <property type="component" value="Unassembled WGS sequence"/>
</dbReference>
<evidence type="ECO:0000313" key="3">
    <source>
        <dbReference type="Proteomes" id="UP000557566"/>
    </source>
</evidence>
<dbReference type="EMBL" id="JAAVMX010000003">
    <property type="protein sequence ID" value="KAF4511256.1"/>
    <property type="molecule type" value="Genomic_DNA"/>
</dbReference>
<feature type="region of interest" description="Disordered" evidence="1">
    <location>
        <begin position="359"/>
        <end position="395"/>
    </location>
</feature>
<reference evidence="2 3" key="1">
    <citation type="journal article" date="2020" name="Genome Biol. Evol.">
        <title>A new high-quality draft genome assembly of the Chinese cordyceps Ophiocordyceps sinensis.</title>
        <authorList>
            <person name="Shu R."/>
            <person name="Zhang J."/>
            <person name="Meng Q."/>
            <person name="Zhang H."/>
            <person name="Zhou G."/>
            <person name="Li M."/>
            <person name="Wu P."/>
            <person name="Zhao Y."/>
            <person name="Chen C."/>
            <person name="Qin Q."/>
        </authorList>
    </citation>
    <scope>NUCLEOTIDE SEQUENCE [LARGE SCALE GENOMIC DNA]</scope>
    <source>
        <strain evidence="2 3">IOZ07</strain>
    </source>
</reference>